<dbReference type="InterPro" id="IPR016181">
    <property type="entry name" value="Acyl_CoA_acyltransferase"/>
</dbReference>
<comment type="caution">
    <text evidence="3">The sequence shown here is derived from an EMBL/GenBank/DDBJ whole genome shotgun (WGS) entry which is preliminary data.</text>
</comment>
<evidence type="ECO:0000256" key="1">
    <source>
        <dbReference type="ARBA" id="ARBA00022801"/>
    </source>
</evidence>
<dbReference type="RefSeq" id="WP_382396747.1">
    <property type="nucleotide sequence ID" value="NZ_JBHTCQ010000005.1"/>
</dbReference>
<dbReference type="SUPFAM" id="SSF55729">
    <property type="entry name" value="Acyl-CoA N-acyltransferases (Nat)"/>
    <property type="match status" value="1"/>
</dbReference>
<dbReference type="Gene3D" id="3.40.50.850">
    <property type="entry name" value="Isochorismatase-like"/>
    <property type="match status" value="1"/>
</dbReference>
<proteinExistence type="predicted"/>
<evidence type="ECO:0000313" key="4">
    <source>
        <dbReference type="Proteomes" id="UP001596455"/>
    </source>
</evidence>
<dbReference type="Gene3D" id="3.40.630.30">
    <property type="match status" value="1"/>
</dbReference>
<dbReference type="InterPro" id="IPR000182">
    <property type="entry name" value="GNAT_dom"/>
</dbReference>
<gene>
    <name evidence="3" type="ORF">ACFQQL_18940</name>
</gene>
<sequence length="362" mass="38727">MPPQPQVRLVPADVRGSDREAWIAFLTAHEWPFHVRTRPTSEQVAAAIENGAYDDEDHAAYWLETAEDRVGLVVLEDLTDPTPLFDLRLAAEHRGRGLGLAALRAITDHVFTTTDVNRLEGQTREDNAAMRAVFARAGFTLEAAYRESWPVDGAAPVTSVAYAVLRREWEAGRTRGDGGAPWLIVVDPQRVFADTASPWTVPGFGAIIDPVRRLAAAHQDRVVTTRFIAPSRPVGSWATYYAEYPFALVPDGDPLYAVVPELADLPGAVVSEPTFGKWTPALAAITGPTPHLRLAGVATDCCVISTALAAADAGASVQIVTDACAGSSPEAHERALEVMSGYAPQITLTSSTAVLSPGDAAR</sequence>
<dbReference type="PANTHER" id="PTHR43540">
    <property type="entry name" value="PEROXYUREIDOACRYLATE/UREIDOACRYLATE AMIDOHYDROLASE-RELATED"/>
    <property type="match status" value="1"/>
</dbReference>
<evidence type="ECO:0000259" key="2">
    <source>
        <dbReference type="PROSITE" id="PS51186"/>
    </source>
</evidence>
<dbReference type="InterPro" id="IPR000868">
    <property type="entry name" value="Isochorismatase-like_dom"/>
</dbReference>
<dbReference type="EMBL" id="JBHTCQ010000005">
    <property type="protein sequence ID" value="MFC7407198.1"/>
    <property type="molecule type" value="Genomic_DNA"/>
</dbReference>
<organism evidence="3 4">
    <name type="scientific">Georgenia alba</name>
    <dbReference type="NCBI Taxonomy" id="2233858"/>
    <lineage>
        <taxon>Bacteria</taxon>
        <taxon>Bacillati</taxon>
        <taxon>Actinomycetota</taxon>
        <taxon>Actinomycetes</taxon>
        <taxon>Micrococcales</taxon>
        <taxon>Bogoriellaceae</taxon>
        <taxon>Georgenia</taxon>
    </lineage>
</organism>
<keyword evidence="4" id="KW-1185">Reference proteome</keyword>
<accession>A0ABW2QIV6</accession>
<dbReference type="Pfam" id="PF00857">
    <property type="entry name" value="Isochorismatase"/>
    <property type="match status" value="1"/>
</dbReference>
<dbReference type="Proteomes" id="UP001596455">
    <property type="component" value="Unassembled WGS sequence"/>
</dbReference>
<dbReference type="InterPro" id="IPR036380">
    <property type="entry name" value="Isochorismatase-like_sf"/>
</dbReference>
<name>A0ABW2QIV6_9MICO</name>
<dbReference type="Pfam" id="PF13302">
    <property type="entry name" value="Acetyltransf_3"/>
    <property type="match status" value="1"/>
</dbReference>
<dbReference type="InterPro" id="IPR050272">
    <property type="entry name" value="Isochorismatase-like_hydrls"/>
</dbReference>
<keyword evidence="1" id="KW-0378">Hydrolase</keyword>
<reference evidence="4" key="1">
    <citation type="journal article" date="2019" name="Int. J. Syst. Evol. Microbiol.">
        <title>The Global Catalogue of Microorganisms (GCM) 10K type strain sequencing project: providing services to taxonomists for standard genome sequencing and annotation.</title>
        <authorList>
            <consortium name="The Broad Institute Genomics Platform"/>
            <consortium name="The Broad Institute Genome Sequencing Center for Infectious Disease"/>
            <person name="Wu L."/>
            <person name="Ma J."/>
        </authorList>
    </citation>
    <scope>NUCLEOTIDE SEQUENCE [LARGE SCALE GENOMIC DNA]</scope>
    <source>
        <strain evidence="4">JCM 1490</strain>
    </source>
</reference>
<dbReference type="PROSITE" id="PS51186">
    <property type="entry name" value="GNAT"/>
    <property type="match status" value="1"/>
</dbReference>
<dbReference type="SUPFAM" id="SSF52499">
    <property type="entry name" value="Isochorismatase-like hydrolases"/>
    <property type="match status" value="1"/>
</dbReference>
<evidence type="ECO:0000313" key="3">
    <source>
        <dbReference type="EMBL" id="MFC7407198.1"/>
    </source>
</evidence>
<feature type="domain" description="N-acetyltransferase" evidence="2">
    <location>
        <begin position="7"/>
        <end position="167"/>
    </location>
</feature>
<protein>
    <submittedName>
        <fullName evidence="3">Isochorismatase family protein</fullName>
    </submittedName>
</protein>